<dbReference type="STRING" id="83219.PM02_09650"/>
<sequence length="159" mass="17998">MTAAKDRVRLWLRLLKVVRGIEHQLRDNLRRDYNTTLPRFDVMSALSRHPEGLKMSQLSGVLRVSNGNVTGIADRLSDEGFVERIAVPGDRRATRLRLTRAGEAEFARQALSHEKWVDLMLTDVTPDDARAMAARLQAFADAADRADMEMNKKEPENAQ</sequence>
<dbReference type="PANTHER" id="PTHR33164:SF43">
    <property type="entry name" value="HTH-TYPE TRANSCRIPTIONAL REPRESSOR YETL"/>
    <property type="match status" value="1"/>
</dbReference>
<protein>
    <submittedName>
        <fullName evidence="2">Transcriptional regulator, MarR family</fullName>
    </submittedName>
</protein>
<dbReference type="SMART" id="SM00347">
    <property type="entry name" value="HTH_MARR"/>
    <property type="match status" value="1"/>
</dbReference>
<dbReference type="PRINTS" id="PR00598">
    <property type="entry name" value="HTHMARR"/>
</dbReference>
<organism evidence="2 3">
    <name type="scientific">Sulfitobacter mediterraneus</name>
    <dbReference type="NCBI Taxonomy" id="83219"/>
    <lineage>
        <taxon>Bacteria</taxon>
        <taxon>Pseudomonadati</taxon>
        <taxon>Pseudomonadota</taxon>
        <taxon>Alphaproteobacteria</taxon>
        <taxon>Rhodobacterales</taxon>
        <taxon>Roseobacteraceae</taxon>
        <taxon>Sulfitobacter</taxon>
    </lineage>
</organism>
<dbReference type="PANTHER" id="PTHR33164">
    <property type="entry name" value="TRANSCRIPTIONAL REGULATOR, MARR FAMILY"/>
    <property type="match status" value="1"/>
</dbReference>
<evidence type="ECO:0000259" key="1">
    <source>
        <dbReference type="PROSITE" id="PS50995"/>
    </source>
</evidence>
<evidence type="ECO:0000313" key="2">
    <source>
        <dbReference type="EMBL" id="KAJ03150.1"/>
    </source>
</evidence>
<dbReference type="RefSeq" id="WP_051584109.1">
    <property type="nucleotide sequence ID" value="NZ_JAFBPZ010000003.1"/>
</dbReference>
<name>A0A061SUY1_9RHOB</name>
<dbReference type="GO" id="GO:0006950">
    <property type="term" value="P:response to stress"/>
    <property type="evidence" value="ECO:0007669"/>
    <property type="project" value="TreeGrafter"/>
</dbReference>
<keyword evidence="3" id="KW-1185">Reference proteome</keyword>
<dbReference type="Proteomes" id="UP000027337">
    <property type="component" value="Unassembled WGS sequence"/>
</dbReference>
<reference evidence="2 3" key="1">
    <citation type="journal article" date="2014" name="Genome Announc.">
        <title>Draft Genome Sequences of Two Isolates of the Roseobacter Group, Sulfitobacter sp. Strains 3SOLIMAR09 and 1FIGIMAR09, from Harbors of Mallorca Island (Mediterranean Sea).</title>
        <authorList>
            <person name="Mas-Llado M."/>
            <person name="Pina-Villalonga J.M."/>
            <person name="Brunet-Galmes I."/>
            <person name="Nogales B."/>
            <person name="Bosch R."/>
        </authorList>
    </citation>
    <scope>NUCLEOTIDE SEQUENCE [LARGE SCALE GENOMIC DNA]</scope>
    <source>
        <strain evidence="2 3">1FIGIMAR09</strain>
    </source>
</reference>
<dbReference type="EMBL" id="JEMU01000007">
    <property type="protein sequence ID" value="KAJ03150.1"/>
    <property type="molecule type" value="Genomic_DNA"/>
</dbReference>
<dbReference type="InterPro" id="IPR000835">
    <property type="entry name" value="HTH_MarR-typ"/>
</dbReference>
<dbReference type="SUPFAM" id="SSF46785">
    <property type="entry name" value="Winged helix' DNA-binding domain"/>
    <property type="match status" value="1"/>
</dbReference>
<feature type="domain" description="HTH marR-type" evidence="1">
    <location>
        <begin position="7"/>
        <end position="141"/>
    </location>
</feature>
<dbReference type="eggNOG" id="COG1846">
    <property type="taxonomic scope" value="Bacteria"/>
</dbReference>
<dbReference type="InterPro" id="IPR036390">
    <property type="entry name" value="WH_DNA-bd_sf"/>
</dbReference>
<comment type="caution">
    <text evidence="2">The sequence shown here is derived from an EMBL/GenBank/DDBJ whole genome shotgun (WGS) entry which is preliminary data.</text>
</comment>
<dbReference type="GO" id="GO:0003700">
    <property type="term" value="F:DNA-binding transcription factor activity"/>
    <property type="evidence" value="ECO:0007669"/>
    <property type="project" value="InterPro"/>
</dbReference>
<gene>
    <name evidence="2" type="ORF">PM02_09650</name>
</gene>
<dbReference type="AlphaFoldDB" id="A0A061SUY1"/>
<dbReference type="Pfam" id="PF01047">
    <property type="entry name" value="MarR"/>
    <property type="match status" value="1"/>
</dbReference>
<accession>A0A061SUY1</accession>
<dbReference type="Gene3D" id="1.10.10.10">
    <property type="entry name" value="Winged helix-like DNA-binding domain superfamily/Winged helix DNA-binding domain"/>
    <property type="match status" value="1"/>
</dbReference>
<dbReference type="InterPro" id="IPR039422">
    <property type="entry name" value="MarR/SlyA-like"/>
</dbReference>
<dbReference type="PROSITE" id="PS50995">
    <property type="entry name" value="HTH_MARR_2"/>
    <property type="match status" value="1"/>
</dbReference>
<evidence type="ECO:0000313" key="3">
    <source>
        <dbReference type="Proteomes" id="UP000027337"/>
    </source>
</evidence>
<proteinExistence type="predicted"/>
<dbReference type="InterPro" id="IPR036388">
    <property type="entry name" value="WH-like_DNA-bd_sf"/>
</dbReference>